<dbReference type="InterPro" id="IPR042100">
    <property type="entry name" value="Bug_dom1"/>
</dbReference>
<dbReference type="RefSeq" id="WP_063479875.1">
    <property type="nucleotide sequence ID" value="NZ_CP147845.1"/>
</dbReference>
<evidence type="ECO:0000256" key="2">
    <source>
        <dbReference type="SAM" id="MobiDB-lite"/>
    </source>
</evidence>
<reference evidence="4" key="1">
    <citation type="journal article" date="2016" name="Genome Announc.">
        <title>Draft genomes of two strains of Paenibacillus glucanolyticus with capability to degrade lignocellulose.</title>
        <authorList>
            <person name="Mathews S.L."/>
            <person name="Pawlak J."/>
            <person name="Grunden A.M."/>
        </authorList>
    </citation>
    <scope>NUCLEOTIDE SEQUENCE [LARGE SCALE GENOMIC DNA]</scope>
    <source>
        <strain evidence="4">SLM1</strain>
    </source>
</reference>
<gene>
    <name evidence="4" type="ORF">AWU65_25265</name>
</gene>
<organism evidence="4 5">
    <name type="scientific">Paenibacillus glucanolyticus</name>
    <dbReference type="NCBI Taxonomy" id="59843"/>
    <lineage>
        <taxon>Bacteria</taxon>
        <taxon>Bacillati</taxon>
        <taxon>Bacillota</taxon>
        <taxon>Bacilli</taxon>
        <taxon>Bacillales</taxon>
        <taxon>Paenibacillaceae</taxon>
        <taxon>Paenibacillus</taxon>
    </lineage>
</organism>
<comment type="caution">
    <text evidence="4">The sequence shown here is derived from an EMBL/GenBank/DDBJ whole genome shotgun (WGS) entry which is preliminary data.</text>
</comment>
<accession>A0A163DTA8</accession>
<dbReference type="PANTHER" id="PTHR42928:SF3">
    <property type="entry name" value="UPF0065 PROTEIN YFLP"/>
    <property type="match status" value="1"/>
</dbReference>
<sequence>MNTLIPKWKVVLISVILAIGLTACGGSNKTETSANQTETAATSTSSEAQKSSYPKKAITITAPSGVGGGLDLTARALSKVLNQTKLVTQSITVENKPGGGQAVGLADFTQEKNNAYQLYLPSAPLIINNLRKEGHSPYSFRDLTPLAQLTTDYGAIVVKADSKYNDLATLLADLKNDPSSITLAGGSAPGSQDHLIAMLPAVKAGVDATKIKFISYDGGGEAITALLGGHVEVLSTDISGVTEYQKAGKVKVLGISAPARLTGQFADIPTYKEQGIDAEFTIWRGLFGSKDMPADAVEYWNAQLKTLSEKEEWKQQLQANGWENGYKNAADFQKFLEDQEKVIQELLTSLGMQK</sequence>
<keyword evidence="5" id="KW-1185">Reference proteome</keyword>
<dbReference type="OrthoDB" id="8881899at2"/>
<dbReference type="Proteomes" id="UP000076796">
    <property type="component" value="Unassembled WGS sequence"/>
</dbReference>
<dbReference type="PIRSF" id="PIRSF017082">
    <property type="entry name" value="YflP"/>
    <property type="match status" value="1"/>
</dbReference>
<feature type="signal peptide" evidence="3">
    <location>
        <begin position="1"/>
        <end position="25"/>
    </location>
</feature>
<dbReference type="CDD" id="cd07012">
    <property type="entry name" value="PBP2_Bug_TTT"/>
    <property type="match status" value="1"/>
</dbReference>
<dbReference type="AlphaFoldDB" id="A0A163DTA8"/>
<dbReference type="Gene3D" id="3.40.190.10">
    <property type="entry name" value="Periplasmic binding protein-like II"/>
    <property type="match status" value="1"/>
</dbReference>
<dbReference type="PANTHER" id="PTHR42928">
    <property type="entry name" value="TRICARBOXYLATE-BINDING PROTEIN"/>
    <property type="match status" value="1"/>
</dbReference>
<evidence type="ECO:0000313" key="4">
    <source>
        <dbReference type="EMBL" id="KZS43422.1"/>
    </source>
</evidence>
<feature type="region of interest" description="Disordered" evidence="2">
    <location>
        <begin position="27"/>
        <end position="48"/>
    </location>
</feature>
<evidence type="ECO:0000313" key="5">
    <source>
        <dbReference type="Proteomes" id="UP000076796"/>
    </source>
</evidence>
<proteinExistence type="inferred from homology"/>
<dbReference type="Gene3D" id="3.40.190.150">
    <property type="entry name" value="Bordetella uptake gene, domain 1"/>
    <property type="match status" value="1"/>
</dbReference>
<feature type="compositionally biased region" description="Low complexity" evidence="2">
    <location>
        <begin position="30"/>
        <end position="48"/>
    </location>
</feature>
<protein>
    <submittedName>
        <fullName evidence="4">Transporter</fullName>
    </submittedName>
</protein>
<evidence type="ECO:0000256" key="1">
    <source>
        <dbReference type="ARBA" id="ARBA00006987"/>
    </source>
</evidence>
<dbReference type="InterPro" id="IPR005064">
    <property type="entry name" value="BUG"/>
</dbReference>
<dbReference type="GeneID" id="97555097"/>
<comment type="similarity">
    <text evidence="1">Belongs to the UPF0065 (bug) family.</text>
</comment>
<dbReference type="EMBL" id="LWMH01000002">
    <property type="protein sequence ID" value="KZS43422.1"/>
    <property type="molecule type" value="Genomic_DNA"/>
</dbReference>
<name>A0A163DTA8_9BACL</name>
<dbReference type="SUPFAM" id="SSF53850">
    <property type="entry name" value="Periplasmic binding protein-like II"/>
    <property type="match status" value="1"/>
</dbReference>
<dbReference type="Pfam" id="PF03401">
    <property type="entry name" value="TctC"/>
    <property type="match status" value="1"/>
</dbReference>
<feature type="chain" id="PRO_5039054898" evidence="3">
    <location>
        <begin position="26"/>
        <end position="354"/>
    </location>
</feature>
<keyword evidence="3" id="KW-0732">Signal</keyword>
<dbReference type="PROSITE" id="PS51257">
    <property type="entry name" value="PROKAR_LIPOPROTEIN"/>
    <property type="match status" value="1"/>
</dbReference>
<evidence type="ECO:0000256" key="3">
    <source>
        <dbReference type="SAM" id="SignalP"/>
    </source>
</evidence>